<dbReference type="InterPro" id="IPR002686">
    <property type="entry name" value="Transposase_17"/>
</dbReference>
<dbReference type="SMART" id="SM01321">
    <property type="entry name" value="Y1_Tnp"/>
    <property type="match status" value="1"/>
</dbReference>
<accession>A0ABR6PR83</accession>
<evidence type="ECO:0000313" key="2">
    <source>
        <dbReference type="EMBL" id="MBB6112297.1"/>
    </source>
</evidence>
<comment type="caution">
    <text evidence="2">The sequence shown here is derived from an EMBL/GenBank/DDBJ whole genome shotgun (WGS) entry which is preliminary data.</text>
</comment>
<keyword evidence="3" id="KW-1185">Reference proteome</keyword>
<dbReference type="PANTHER" id="PTHR33360:SF2">
    <property type="entry name" value="TRANSPOSASE FOR INSERTION SEQUENCE ELEMENT IS200"/>
    <property type="match status" value="1"/>
</dbReference>
<dbReference type="NCBIfam" id="NF033573">
    <property type="entry name" value="transpos_IS200"/>
    <property type="match status" value="1"/>
</dbReference>
<dbReference type="RefSeq" id="WP_076377371.1">
    <property type="nucleotide sequence ID" value="NZ_FTMG01000017.1"/>
</dbReference>
<dbReference type="Pfam" id="PF01797">
    <property type="entry name" value="Y1_Tnp"/>
    <property type="match status" value="1"/>
</dbReference>
<organism evidence="2 3">
    <name type="scientific">Mucilaginibacter lappiensis</name>
    <dbReference type="NCBI Taxonomy" id="354630"/>
    <lineage>
        <taxon>Bacteria</taxon>
        <taxon>Pseudomonadati</taxon>
        <taxon>Bacteroidota</taxon>
        <taxon>Sphingobacteriia</taxon>
        <taxon>Sphingobacteriales</taxon>
        <taxon>Sphingobacteriaceae</taxon>
        <taxon>Mucilaginibacter</taxon>
    </lineage>
</organism>
<protein>
    <submittedName>
        <fullName evidence="2">REP element-mobilizing transposase RayT</fullName>
    </submittedName>
</protein>
<name>A0ABR6PR83_9SPHI</name>
<evidence type="ECO:0000259" key="1">
    <source>
        <dbReference type="SMART" id="SM01321"/>
    </source>
</evidence>
<dbReference type="PANTHER" id="PTHR33360">
    <property type="entry name" value="TRANSPOSASE FOR INSERTION SEQUENCE ELEMENT IS200"/>
    <property type="match status" value="1"/>
</dbReference>
<reference evidence="2 3" key="1">
    <citation type="submission" date="2020-08" db="EMBL/GenBank/DDBJ databases">
        <title>Genomic Encyclopedia of Type Strains, Phase IV (KMG-V): Genome sequencing to study the core and pangenomes of soil and plant-associated prokaryotes.</title>
        <authorList>
            <person name="Whitman W."/>
        </authorList>
    </citation>
    <scope>NUCLEOTIDE SEQUENCE [LARGE SCALE GENOMIC DNA]</scope>
    <source>
        <strain evidence="2 3">ANJLi2</strain>
    </source>
</reference>
<sequence>MANTFSQIYLQFVFAVKGRQNLISNDNKKELHKYITALIQNRKVKLLAINCMPDHVHIFVGFKPTILISDFVKEIKVESNDFINSKNWIKGKFSWQEGYGVFSYSHSHIDAVIRYVLNQEIHHQKKTFRQEYLELLKKFEIPFEAEYLFDFIE</sequence>
<dbReference type="EMBL" id="JACHCB010000017">
    <property type="protein sequence ID" value="MBB6112297.1"/>
    <property type="molecule type" value="Genomic_DNA"/>
</dbReference>
<dbReference type="Proteomes" id="UP000541583">
    <property type="component" value="Unassembled WGS sequence"/>
</dbReference>
<proteinExistence type="predicted"/>
<dbReference type="InterPro" id="IPR036515">
    <property type="entry name" value="Transposase_17_sf"/>
</dbReference>
<dbReference type="Gene3D" id="3.30.70.1290">
    <property type="entry name" value="Transposase IS200-like"/>
    <property type="match status" value="1"/>
</dbReference>
<gene>
    <name evidence="2" type="ORF">HDF23_005072</name>
</gene>
<feature type="domain" description="Transposase IS200-like" evidence="1">
    <location>
        <begin position="5"/>
        <end position="119"/>
    </location>
</feature>
<evidence type="ECO:0000313" key="3">
    <source>
        <dbReference type="Proteomes" id="UP000541583"/>
    </source>
</evidence>
<dbReference type="SUPFAM" id="SSF143422">
    <property type="entry name" value="Transposase IS200-like"/>
    <property type="match status" value="1"/>
</dbReference>